<proteinExistence type="inferred from homology"/>
<dbReference type="InterPro" id="IPR029063">
    <property type="entry name" value="SAM-dependent_MTases_sf"/>
</dbReference>
<dbReference type="InterPro" id="IPR002052">
    <property type="entry name" value="DNA_methylase_N6_adenine_CS"/>
</dbReference>
<keyword evidence="7" id="KW-1185">Reference proteome</keyword>
<evidence type="ECO:0000313" key="6">
    <source>
        <dbReference type="EMBL" id="ADY01870.1"/>
    </source>
</evidence>
<dbReference type="GO" id="GO:0035657">
    <property type="term" value="C:eRF1 methyltransferase complex"/>
    <property type="evidence" value="ECO:0007669"/>
    <property type="project" value="TreeGrafter"/>
</dbReference>
<dbReference type="Pfam" id="PF05175">
    <property type="entry name" value="MTS"/>
    <property type="match status" value="1"/>
</dbReference>
<dbReference type="KEGG" id="vmo:VMUT_1666"/>
<comment type="similarity">
    <text evidence="1">Belongs to the eukaryotic/archaeal PrmC-related family.</text>
</comment>
<keyword evidence="2 6" id="KW-0489">Methyltransferase</keyword>
<dbReference type="GO" id="GO:0008757">
    <property type="term" value="F:S-adenosylmethionine-dependent methyltransferase activity"/>
    <property type="evidence" value="ECO:0007669"/>
    <property type="project" value="TreeGrafter"/>
</dbReference>
<organism evidence="6 7">
    <name type="scientific">Vulcanisaeta moutnovskia (strain 768-28)</name>
    <dbReference type="NCBI Taxonomy" id="985053"/>
    <lineage>
        <taxon>Archaea</taxon>
        <taxon>Thermoproteota</taxon>
        <taxon>Thermoprotei</taxon>
        <taxon>Thermoproteales</taxon>
        <taxon>Thermoproteaceae</taxon>
        <taxon>Vulcanisaeta</taxon>
    </lineage>
</organism>
<evidence type="ECO:0000256" key="2">
    <source>
        <dbReference type="ARBA" id="ARBA00022603"/>
    </source>
</evidence>
<dbReference type="EMBL" id="CP002529">
    <property type="protein sequence ID" value="ADY01870.1"/>
    <property type="molecule type" value="Genomic_DNA"/>
</dbReference>
<name>F0QUG1_VULM7</name>
<evidence type="ECO:0000259" key="5">
    <source>
        <dbReference type="Pfam" id="PF05175"/>
    </source>
</evidence>
<evidence type="ECO:0000256" key="4">
    <source>
        <dbReference type="ARBA" id="ARBA00022691"/>
    </source>
</evidence>
<gene>
    <name evidence="6" type="ordered locus">VMUT_1666</name>
</gene>
<dbReference type="GO" id="GO:0008276">
    <property type="term" value="F:protein methyltransferase activity"/>
    <property type="evidence" value="ECO:0007669"/>
    <property type="project" value="TreeGrafter"/>
</dbReference>
<dbReference type="GO" id="GO:0032259">
    <property type="term" value="P:methylation"/>
    <property type="evidence" value="ECO:0007669"/>
    <property type="project" value="UniProtKB-KW"/>
</dbReference>
<reference evidence="6 7" key="1">
    <citation type="journal article" date="2011" name="J. Bacteriol.">
        <title>Complete genome sequence of 'Vulcanisaeta moutnovskia' strain 768-28, a novel member of the hyperthermophilic crenarchaeal genus vulcanisaeta.</title>
        <authorList>
            <person name="Gumerov V.M."/>
            <person name="Mardanov A.V."/>
            <person name="Beletsky A.V."/>
            <person name="Prokofeva M.I."/>
            <person name="Bonch-Osmolovskaya E.A."/>
            <person name="Ravin N.V."/>
            <person name="Skryabin K.G."/>
        </authorList>
    </citation>
    <scope>NUCLEOTIDE SEQUENCE [LARGE SCALE GENOMIC DNA]</scope>
    <source>
        <strain evidence="6 7">768-28</strain>
    </source>
</reference>
<dbReference type="InterPro" id="IPR007848">
    <property type="entry name" value="Small_mtfrase_dom"/>
</dbReference>
<dbReference type="AlphaFoldDB" id="F0QUG1"/>
<dbReference type="Proteomes" id="UP000007485">
    <property type="component" value="Chromosome"/>
</dbReference>
<dbReference type="Gene3D" id="3.40.50.150">
    <property type="entry name" value="Vaccinia Virus protein VP39"/>
    <property type="match status" value="1"/>
</dbReference>
<accession>F0QUG1</accession>
<feature type="domain" description="Methyltransferase small" evidence="5">
    <location>
        <begin position="37"/>
        <end position="122"/>
    </location>
</feature>
<protein>
    <submittedName>
        <fullName evidence="6">Methyltransferase</fullName>
    </submittedName>
</protein>
<evidence type="ECO:0000256" key="1">
    <source>
        <dbReference type="ARBA" id="ARBA00006149"/>
    </source>
</evidence>
<keyword evidence="4" id="KW-0949">S-adenosyl-L-methionine</keyword>
<dbReference type="PANTHER" id="PTHR45875">
    <property type="entry name" value="METHYLTRANSFERASE N6AMT1"/>
    <property type="match status" value="1"/>
</dbReference>
<evidence type="ECO:0000313" key="7">
    <source>
        <dbReference type="Proteomes" id="UP000007485"/>
    </source>
</evidence>
<sequence>MIMKIIVLSNVYPPAEDSWQTAELLRWVMSNHANDGYLRIIDVGSGTGILALTALNEIVSKGGTAWVLAADHDYNASMNTRINLVNNGLYHYADVITMNLLDAIRTRFCLDIVVSNPPYLPGNWNEDWRIFGGSHGNDVIKQLIQQICQYKASMFILTQSSLSNWEESIDYLGRCGYKLVMIKATHYFFEDIITMVFNKV</sequence>
<dbReference type="eggNOG" id="arCOG00109">
    <property type="taxonomic scope" value="Archaea"/>
</dbReference>
<dbReference type="PROSITE" id="PS00092">
    <property type="entry name" value="N6_MTASE"/>
    <property type="match status" value="1"/>
</dbReference>
<keyword evidence="3" id="KW-0808">Transferase</keyword>
<dbReference type="InterPro" id="IPR052190">
    <property type="entry name" value="Euk-Arch_PrmC-MTase"/>
</dbReference>
<dbReference type="STRING" id="985053.VMUT_1666"/>
<dbReference type="HOGENOM" id="CLU_018398_6_2_2"/>
<dbReference type="PANTHER" id="PTHR45875:SF1">
    <property type="entry name" value="METHYLTRANSFERASE N6AMT1"/>
    <property type="match status" value="1"/>
</dbReference>
<evidence type="ECO:0000256" key="3">
    <source>
        <dbReference type="ARBA" id="ARBA00022679"/>
    </source>
</evidence>
<dbReference type="GO" id="GO:0003676">
    <property type="term" value="F:nucleic acid binding"/>
    <property type="evidence" value="ECO:0007669"/>
    <property type="project" value="InterPro"/>
</dbReference>
<dbReference type="SUPFAM" id="SSF53335">
    <property type="entry name" value="S-adenosyl-L-methionine-dependent methyltransferases"/>
    <property type="match status" value="1"/>
</dbReference>